<comment type="function">
    <text evidence="1">May be involved in 20S pre-rRNA processing.</text>
</comment>
<evidence type="ECO:0000256" key="5">
    <source>
        <dbReference type="SAM" id="MobiDB-lite"/>
    </source>
</evidence>
<accession>A0ABM4G1Z2</accession>
<dbReference type="Pfam" id="PF10273">
    <property type="entry name" value="WGG"/>
    <property type="match status" value="1"/>
</dbReference>
<keyword evidence="4" id="KW-0698">rRNA processing</keyword>
<dbReference type="GeneID" id="106497496"/>
<dbReference type="RefSeq" id="XP_067171212.1">
    <property type="nucleotide sequence ID" value="XM_067315111.1"/>
</dbReference>
<gene>
    <name evidence="7" type="primary">TSR2</name>
</gene>
<organism evidence="6 7">
    <name type="scientific">Apteryx mantelli</name>
    <name type="common">North Island brown kiwi</name>
    <dbReference type="NCBI Taxonomy" id="2696672"/>
    <lineage>
        <taxon>Eukaryota</taxon>
        <taxon>Metazoa</taxon>
        <taxon>Chordata</taxon>
        <taxon>Craniata</taxon>
        <taxon>Vertebrata</taxon>
        <taxon>Euteleostomi</taxon>
        <taxon>Archelosauria</taxon>
        <taxon>Archosauria</taxon>
        <taxon>Dinosauria</taxon>
        <taxon>Saurischia</taxon>
        <taxon>Theropoda</taxon>
        <taxon>Coelurosauria</taxon>
        <taxon>Aves</taxon>
        <taxon>Palaeognathae</taxon>
        <taxon>Apterygiformes</taxon>
        <taxon>Apterygidae</taxon>
        <taxon>Apteryx</taxon>
    </lineage>
</organism>
<sequence>MAAPALFAEGVRAVLGAWAALQVAVENGFGGARGSEKAAWLAAALQDFFQRNADLEPEEVEDFLAEVMDNEFDTAVEDGSLVQVSQQLVALFALAARGDAAAVGAAVARLGRPGPALRAAAATAAPEDAGGHEDTAEAMDCGPPRSPPPDPDTWTLVQRRRK</sequence>
<evidence type="ECO:0000256" key="4">
    <source>
        <dbReference type="ARBA" id="ARBA00022552"/>
    </source>
</evidence>
<evidence type="ECO:0000256" key="1">
    <source>
        <dbReference type="ARBA" id="ARBA00002210"/>
    </source>
</evidence>
<dbReference type="PANTHER" id="PTHR21250">
    <property type="entry name" value="PRE-RRNA-PROCESSING PROTEIN TSR2 HOMOLOG"/>
    <property type="match status" value="1"/>
</dbReference>
<evidence type="ECO:0000313" key="6">
    <source>
        <dbReference type="Proteomes" id="UP001652627"/>
    </source>
</evidence>
<dbReference type="Proteomes" id="UP001652627">
    <property type="component" value="Chromosome 41"/>
</dbReference>
<evidence type="ECO:0000256" key="3">
    <source>
        <dbReference type="ARBA" id="ARBA00017551"/>
    </source>
</evidence>
<feature type="compositionally biased region" description="Low complexity" evidence="5">
    <location>
        <begin position="117"/>
        <end position="128"/>
    </location>
</feature>
<evidence type="ECO:0000313" key="7">
    <source>
        <dbReference type="RefSeq" id="XP_067171212.1"/>
    </source>
</evidence>
<proteinExistence type="inferred from homology"/>
<feature type="region of interest" description="Disordered" evidence="5">
    <location>
        <begin position="117"/>
        <end position="162"/>
    </location>
</feature>
<reference evidence="7" key="1">
    <citation type="submission" date="2025-08" db="UniProtKB">
        <authorList>
            <consortium name="RefSeq"/>
        </authorList>
    </citation>
    <scope>IDENTIFICATION</scope>
    <source>
        <tissue evidence="7">Blood</tissue>
    </source>
</reference>
<comment type="similarity">
    <text evidence="2">Belongs to the TSR2 family.</text>
</comment>
<keyword evidence="6" id="KW-1185">Reference proteome</keyword>
<name>A0ABM4G1Z2_9AVES</name>
<protein>
    <recommendedName>
        <fullName evidence="3">Pre-rRNA-processing protein TSR2 homolog</fullName>
    </recommendedName>
</protein>
<dbReference type="InterPro" id="IPR019398">
    <property type="entry name" value="Pre-rRNA_process_TSR2"/>
</dbReference>
<evidence type="ECO:0000256" key="2">
    <source>
        <dbReference type="ARBA" id="ARBA00006524"/>
    </source>
</evidence>